<keyword evidence="3" id="KW-0433">Leucine-rich repeat</keyword>
<keyword evidence="2" id="KW-0964">Secreted</keyword>
<evidence type="ECO:0000313" key="8">
    <source>
        <dbReference type="EMBL" id="KAF6143962.1"/>
    </source>
</evidence>
<evidence type="ECO:0000256" key="6">
    <source>
        <dbReference type="ARBA" id="ARBA00023180"/>
    </source>
</evidence>
<evidence type="ECO:0000256" key="7">
    <source>
        <dbReference type="SAM" id="MobiDB-lite"/>
    </source>
</evidence>
<dbReference type="SUPFAM" id="SSF52058">
    <property type="entry name" value="L domain-like"/>
    <property type="match status" value="1"/>
</dbReference>
<sequence>MQKLPDNLGSTTVFYLTLANNKFVGTIPRSIGKASSTLIEVLFLNNQLSGCLPYEIGYLKELVVFDVGQNRLTGQIPCSFGCLQKIEQLNLAGNMLYGMVPEVICELGNLANLSLSGNYFTQVGPICWGLIQSGVLDLRKNCVPGLPYQRSIMECAMFFAHRHKFCGYALPYSYIPCELPHAGKGGSGRKGSPSEKNLKAPSLSDSALLRHRL</sequence>
<keyword evidence="6" id="KW-0325">Glycoprotein</keyword>
<evidence type="ECO:0000256" key="3">
    <source>
        <dbReference type="ARBA" id="ARBA00022614"/>
    </source>
</evidence>
<dbReference type="PANTHER" id="PTHR32093:SF128">
    <property type="entry name" value="LEUCINE-RICH REPEAT-CONTAINING N-TERMINAL PLANT-TYPE DOMAIN-CONTAINING PROTEIN"/>
    <property type="match status" value="1"/>
</dbReference>
<reference evidence="8 9" key="1">
    <citation type="journal article" date="2020" name="IScience">
        <title>Genome Sequencing of the Endangered Kingdonia uniflora (Circaeasteraceae, Ranunculales) Reveals Potential Mechanisms of Evolutionary Specialization.</title>
        <authorList>
            <person name="Sun Y."/>
            <person name="Deng T."/>
            <person name="Zhang A."/>
            <person name="Moore M.J."/>
            <person name="Landis J.B."/>
            <person name="Lin N."/>
            <person name="Zhang H."/>
            <person name="Zhang X."/>
            <person name="Huang J."/>
            <person name="Zhang X."/>
            <person name="Sun H."/>
            <person name="Wang H."/>
        </authorList>
    </citation>
    <scope>NUCLEOTIDE SEQUENCE [LARGE SCALE GENOMIC DNA]</scope>
    <source>
        <strain evidence="8">TB1705</strain>
        <tissue evidence="8">Leaf</tissue>
    </source>
</reference>
<dbReference type="AlphaFoldDB" id="A0A7J7LN32"/>
<accession>A0A7J7LN32</accession>
<dbReference type="Gene3D" id="3.80.10.10">
    <property type="entry name" value="Ribonuclease Inhibitor"/>
    <property type="match status" value="1"/>
</dbReference>
<protein>
    <submittedName>
        <fullName evidence="8">Uncharacterized protein</fullName>
    </submittedName>
</protein>
<keyword evidence="9" id="KW-1185">Reference proteome</keyword>
<keyword evidence="5" id="KW-0677">Repeat</keyword>
<organism evidence="8 9">
    <name type="scientific">Kingdonia uniflora</name>
    <dbReference type="NCBI Taxonomy" id="39325"/>
    <lineage>
        <taxon>Eukaryota</taxon>
        <taxon>Viridiplantae</taxon>
        <taxon>Streptophyta</taxon>
        <taxon>Embryophyta</taxon>
        <taxon>Tracheophyta</taxon>
        <taxon>Spermatophyta</taxon>
        <taxon>Magnoliopsida</taxon>
        <taxon>Ranunculales</taxon>
        <taxon>Circaeasteraceae</taxon>
        <taxon>Kingdonia</taxon>
    </lineage>
</organism>
<evidence type="ECO:0000256" key="2">
    <source>
        <dbReference type="ARBA" id="ARBA00022525"/>
    </source>
</evidence>
<dbReference type="Pfam" id="PF00560">
    <property type="entry name" value="LRR_1"/>
    <property type="match status" value="1"/>
</dbReference>
<evidence type="ECO:0000313" key="9">
    <source>
        <dbReference type="Proteomes" id="UP000541444"/>
    </source>
</evidence>
<comment type="caution">
    <text evidence="8">The sequence shown here is derived from an EMBL/GenBank/DDBJ whole genome shotgun (WGS) entry which is preliminary data.</text>
</comment>
<dbReference type="InterPro" id="IPR032675">
    <property type="entry name" value="LRR_dom_sf"/>
</dbReference>
<proteinExistence type="predicted"/>
<dbReference type="PANTHER" id="PTHR32093">
    <property type="entry name" value="LEUCINE-RICH REPEAT EXTENSIN-LIKE PROTEIN 3-RELATED"/>
    <property type="match status" value="1"/>
</dbReference>
<dbReference type="GO" id="GO:0005576">
    <property type="term" value="C:extracellular region"/>
    <property type="evidence" value="ECO:0007669"/>
    <property type="project" value="UniProtKB-SubCell"/>
</dbReference>
<evidence type="ECO:0000256" key="1">
    <source>
        <dbReference type="ARBA" id="ARBA00004613"/>
    </source>
</evidence>
<gene>
    <name evidence="8" type="ORF">GIB67_017570</name>
</gene>
<comment type="subcellular location">
    <subcellularLocation>
        <location evidence="1">Secreted</location>
    </subcellularLocation>
</comment>
<dbReference type="InterPro" id="IPR001611">
    <property type="entry name" value="Leu-rich_rpt"/>
</dbReference>
<keyword evidence="4" id="KW-0732">Signal</keyword>
<dbReference type="EMBL" id="JACGCM010002156">
    <property type="protein sequence ID" value="KAF6143962.1"/>
    <property type="molecule type" value="Genomic_DNA"/>
</dbReference>
<dbReference type="FunFam" id="3.80.10.10:FF:000041">
    <property type="entry name" value="LRR receptor-like serine/threonine-protein kinase ERECTA"/>
    <property type="match status" value="1"/>
</dbReference>
<evidence type="ECO:0000256" key="5">
    <source>
        <dbReference type="ARBA" id="ARBA00022737"/>
    </source>
</evidence>
<evidence type="ECO:0000256" key="4">
    <source>
        <dbReference type="ARBA" id="ARBA00022729"/>
    </source>
</evidence>
<dbReference type="Proteomes" id="UP000541444">
    <property type="component" value="Unassembled WGS sequence"/>
</dbReference>
<dbReference type="OrthoDB" id="676979at2759"/>
<name>A0A7J7LN32_9MAGN</name>
<dbReference type="InterPro" id="IPR051582">
    <property type="entry name" value="LRR_extensin-like_regulator"/>
</dbReference>
<feature type="region of interest" description="Disordered" evidence="7">
    <location>
        <begin position="186"/>
        <end position="213"/>
    </location>
</feature>